<protein>
    <submittedName>
        <fullName evidence="1">Uncharacterized protein</fullName>
    </submittedName>
</protein>
<organism evidence="1 2">
    <name type="scientific">Elysia crispata</name>
    <name type="common">lettuce slug</name>
    <dbReference type="NCBI Taxonomy" id="231223"/>
    <lineage>
        <taxon>Eukaryota</taxon>
        <taxon>Metazoa</taxon>
        <taxon>Spiralia</taxon>
        <taxon>Lophotrochozoa</taxon>
        <taxon>Mollusca</taxon>
        <taxon>Gastropoda</taxon>
        <taxon>Heterobranchia</taxon>
        <taxon>Euthyneura</taxon>
        <taxon>Panpulmonata</taxon>
        <taxon>Sacoglossa</taxon>
        <taxon>Placobranchoidea</taxon>
        <taxon>Plakobranchidae</taxon>
        <taxon>Elysia</taxon>
    </lineage>
</organism>
<evidence type="ECO:0000313" key="2">
    <source>
        <dbReference type="Proteomes" id="UP001283361"/>
    </source>
</evidence>
<name>A0AAE0YSN5_9GAST</name>
<proteinExistence type="predicted"/>
<gene>
    <name evidence="1" type="ORF">RRG08_015741</name>
</gene>
<comment type="caution">
    <text evidence="1">The sequence shown here is derived from an EMBL/GenBank/DDBJ whole genome shotgun (WGS) entry which is preliminary data.</text>
</comment>
<dbReference type="AlphaFoldDB" id="A0AAE0YSN5"/>
<reference evidence="1" key="1">
    <citation type="journal article" date="2023" name="G3 (Bethesda)">
        <title>A reference genome for the long-term kleptoplast-retaining sea slug Elysia crispata morphotype clarki.</title>
        <authorList>
            <person name="Eastman K.E."/>
            <person name="Pendleton A.L."/>
            <person name="Shaikh M.A."/>
            <person name="Suttiyut T."/>
            <person name="Ogas R."/>
            <person name="Tomko P."/>
            <person name="Gavelis G."/>
            <person name="Widhalm J.R."/>
            <person name="Wisecaver J.H."/>
        </authorList>
    </citation>
    <scope>NUCLEOTIDE SEQUENCE</scope>
    <source>
        <strain evidence="1">ECLA1</strain>
    </source>
</reference>
<dbReference type="Proteomes" id="UP001283361">
    <property type="component" value="Unassembled WGS sequence"/>
</dbReference>
<accession>A0AAE0YSN5</accession>
<keyword evidence="2" id="KW-1185">Reference proteome</keyword>
<evidence type="ECO:0000313" key="1">
    <source>
        <dbReference type="EMBL" id="KAK3756205.1"/>
    </source>
</evidence>
<sequence>MSIALFGPRARDTNTMSCDLIICDCPVFHSEDVSGHVVTVALRDPAASSGCGSHAREEEVSGSLCLPAFSPSHLFLLR</sequence>
<dbReference type="EMBL" id="JAWDGP010005538">
    <property type="protein sequence ID" value="KAK3756205.1"/>
    <property type="molecule type" value="Genomic_DNA"/>
</dbReference>